<evidence type="ECO:0000256" key="1">
    <source>
        <dbReference type="SAM" id="MobiDB-lite"/>
    </source>
</evidence>
<evidence type="ECO:0000313" key="3">
    <source>
        <dbReference type="Proteomes" id="UP000092124"/>
    </source>
</evidence>
<evidence type="ECO:0000313" key="2">
    <source>
        <dbReference type="EMBL" id="OBS78553.1"/>
    </source>
</evidence>
<protein>
    <submittedName>
        <fullName evidence="2">Uncharacterized protein</fullName>
    </submittedName>
</protein>
<comment type="caution">
    <text evidence="2">The sequence shown here is derived from an EMBL/GenBank/DDBJ whole genome shotgun (WGS) entry which is preliminary data.</text>
</comment>
<dbReference type="EMBL" id="LZPO01027413">
    <property type="protein sequence ID" value="OBS78553.1"/>
    <property type="molecule type" value="Genomic_DNA"/>
</dbReference>
<feature type="compositionally biased region" description="Polar residues" evidence="1">
    <location>
        <begin position="81"/>
        <end position="94"/>
    </location>
</feature>
<name>A0A1A6HJ11_NEOLE</name>
<feature type="region of interest" description="Disordered" evidence="1">
    <location>
        <begin position="47"/>
        <end position="94"/>
    </location>
</feature>
<feature type="compositionally biased region" description="Basic and acidic residues" evidence="1">
    <location>
        <begin position="57"/>
        <end position="74"/>
    </location>
</feature>
<organism evidence="2 3">
    <name type="scientific">Neotoma lepida</name>
    <name type="common">Desert woodrat</name>
    <dbReference type="NCBI Taxonomy" id="56216"/>
    <lineage>
        <taxon>Eukaryota</taxon>
        <taxon>Metazoa</taxon>
        <taxon>Chordata</taxon>
        <taxon>Craniata</taxon>
        <taxon>Vertebrata</taxon>
        <taxon>Euteleostomi</taxon>
        <taxon>Mammalia</taxon>
        <taxon>Eutheria</taxon>
        <taxon>Euarchontoglires</taxon>
        <taxon>Glires</taxon>
        <taxon>Rodentia</taxon>
        <taxon>Myomorpha</taxon>
        <taxon>Muroidea</taxon>
        <taxon>Cricetidae</taxon>
        <taxon>Neotominae</taxon>
        <taxon>Neotoma</taxon>
    </lineage>
</organism>
<reference evidence="2 3" key="1">
    <citation type="submission" date="2016-06" db="EMBL/GenBank/DDBJ databases">
        <title>The Draft Genome Sequence and Annotation of the Desert Woodrat Neotoma lepida.</title>
        <authorList>
            <person name="Campbell M."/>
            <person name="Oakeson K.F."/>
            <person name="Yandell M."/>
            <person name="Halpert J.R."/>
            <person name="Dearing D."/>
        </authorList>
    </citation>
    <scope>NUCLEOTIDE SEQUENCE [LARGE SCALE GENOMIC DNA]</scope>
    <source>
        <strain evidence="2">417</strain>
        <tissue evidence="2">Liver</tissue>
    </source>
</reference>
<gene>
    <name evidence="2" type="ORF">A6R68_19062</name>
</gene>
<accession>A0A1A6HJ11</accession>
<dbReference type="AlphaFoldDB" id="A0A1A6HJ11"/>
<dbReference type="Proteomes" id="UP000092124">
    <property type="component" value="Unassembled WGS sequence"/>
</dbReference>
<sequence>METDCGNGLAWKNSRLPCALILQESQSWAGPNKWGPERHMELTESLTSVTSGIDDSECAKEKLKEGVSARERAAQRKSGRTGIQAQESDVSTDD</sequence>
<keyword evidence="3" id="KW-1185">Reference proteome</keyword>
<proteinExistence type="predicted"/>